<dbReference type="SMART" id="SM00906">
    <property type="entry name" value="Fungal_trans"/>
    <property type="match status" value="1"/>
</dbReference>
<proteinExistence type="predicted"/>
<protein>
    <submittedName>
        <fullName evidence="3">Fungal-specific transcription factor domain-containing protein</fullName>
    </submittedName>
</protein>
<sequence length="404" mass="45878">MQLPLPTREEASGLLHSYFLTVNRLLPIYDKEQYLTLVESQYTGARCNSAILWASFNGVFALGAAYGSGSLSEHYPMSRTYFQRAASVLNQLMLSRPTILGIQTLLTMAVFLLNYRDHHSAGFLVSTAMRSCQSLGLHARSCVRDALSDIRDSEQRVFWVAFVLDQSIAPSVGAMPAQNSNDMVVDLPSMEKEQPMEQPSDEQRQTQHFRQMCELALIRCRVFHQLYSETALQKAPSETYHNIRELNRGLALWKKQNPFLCSHEHGASENIFAITQRLSYCNCLILVNQRYLFCNSIPSIGLEQLELVVELCTEAAWDSIEMIDAAASTRVDYIGVLADYMLSAARTLSNLVLYRSRDVEVERYQRLLEIAYEHIQIYSGARFSVFPVIYSHLTAVLLRLARSM</sequence>
<dbReference type="PANTHER" id="PTHR46910">
    <property type="entry name" value="TRANSCRIPTION FACTOR PDR1"/>
    <property type="match status" value="1"/>
</dbReference>
<dbReference type="CDD" id="cd12148">
    <property type="entry name" value="fungal_TF_MHR"/>
    <property type="match status" value="1"/>
</dbReference>
<reference evidence="3 4" key="1">
    <citation type="submission" date="2024-07" db="EMBL/GenBank/DDBJ databases">
        <title>Section-level genome sequencing and comparative genomics of Aspergillus sections Usti and Cavernicolus.</title>
        <authorList>
            <consortium name="Lawrence Berkeley National Laboratory"/>
            <person name="Nybo J.L."/>
            <person name="Vesth T.C."/>
            <person name="Theobald S."/>
            <person name="Frisvad J.C."/>
            <person name="Larsen T.O."/>
            <person name="Kjaerboelling I."/>
            <person name="Rothschild-Mancinelli K."/>
            <person name="Lyhne E.K."/>
            <person name="Kogle M.E."/>
            <person name="Barry K."/>
            <person name="Clum A."/>
            <person name="Na H."/>
            <person name="Ledsgaard L."/>
            <person name="Lin J."/>
            <person name="Lipzen A."/>
            <person name="Kuo A."/>
            <person name="Riley R."/>
            <person name="Mondo S."/>
            <person name="LaButti K."/>
            <person name="Haridas S."/>
            <person name="Pangalinan J."/>
            <person name="Salamov A.A."/>
            <person name="Simmons B.A."/>
            <person name="Magnuson J.K."/>
            <person name="Chen J."/>
            <person name="Drula E."/>
            <person name="Henrissat B."/>
            <person name="Wiebenga A."/>
            <person name="Lubbers R.J."/>
            <person name="Gomes A.C."/>
            <person name="Makela M.R."/>
            <person name="Stajich J."/>
            <person name="Grigoriev I.V."/>
            <person name="Mortensen U.H."/>
            <person name="De vries R.P."/>
            <person name="Baker S.E."/>
            <person name="Andersen M.R."/>
        </authorList>
    </citation>
    <scope>NUCLEOTIDE SEQUENCE [LARGE SCALE GENOMIC DNA]</scope>
    <source>
        <strain evidence="3 4">CBS 600.67</strain>
    </source>
</reference>
<dbReference type="InterPro" id="IPR050987">
    <property type="entry name" value="AtrR-like"/>
</dbReference>
<accession>A0ABR4I798</accession>
<dbReference type="Proteomes" id="UP001610335">
    <property type="component" value="Unassembled WGS sequence"/>
</dbReference>
<dbReference type="EMBL" id="JBFXLS010000051">
    <property type="protein sequence ID" value="KAL2823609.1"/>
    <property type="molecule type" value="Genomic_DNA"/>
</dbReference>
<keyword evidence="1" id="KW-0539">Nucleus</keyword>
<evidence type="ECO:0000313" key="4">
    <source>
        <dbReference type="Proteomes" id="UP001610335"/>
    </source>
</evidence>
<gene>
    <name evidence="3" type="ORF">BDW59DRAFT_163186</name>
</gene>
<evidence type="ECO:0000313" key="3">
    <source>
        <dbReference type="EMBL" id="KAL2823609.1"/>
    </source>
</evidence>
<evidence type="ECO:0000259" key="2">
    <source>
        <dbReference type="SMART" id="SM00906"/>
    </source>
</evidence>
<feature type="domain" description="Xylanolytic transcriptional activator regulatory" evidence="2">
    <location>
        <begin position="121"/>
        <end position="194"/>
    </location>
</feature>
<organism evidence="3 4">
    <name type="scientific">Aspergillus cavernicola</name>
    <dbReference type="NCBI Taxonomy" id="176166"/>
    <lineage>
        <taxon>Eukaryota</taxon>
        <taxon>Fungi</taxon>
        <taxon>Dikarya</taxon>
        <taxon>Ascomycota</taxon>
        <taxon>Pezizomycotina</taxon>
        <taxon>Eurotiomycetes</taxon>
        <taxon>Eurotiomycetidae</taxon>
        <taxon>Eurotiales</taxon>
        <taxon>Aspergillaceae</taxon>
        <taxon>Aspergillus</taxon>
        <taxon>Aspergillus subgen. Nidulantes</taxon>
    </lineage>
</organism>
<dbReference type="Pfam" id="PF04082">
    <property type="entry name" value="Fungal_trans"/>
    <property type="match status" value="1"/>
</dbReference>
<dbReference type="InterPro" id="IPR007219">
    <property type="entry name" value="XnlR_reg_dom"/>
</dbReference>
<name>A0ABR4I798_9EURO</name>
<comment type="caution">
    <text evidence="3">The sequence shown here is derived from an EMBL/GenBank/DDBJ whole genome shotgun (WGS) entry which is preliminary data.</text>
</comment>
<keyword evidence="4" id="KW-1185">Reference proteome</keyword>
<dbReference type="PANTHER" id="PTHR46910:SF2">
    <property type="entry name" value="ZN(II)2CYS6 TRANSCRIPTION FACTOR (EUROFUNG)"/>
    <property type="match status" value="1"/>
</dbReference>
<evidence type="ECO:0000256" key="1">
    <source>
        <dbReference type="ARBA" id="ARBA00023242"/>
    </source>
</evidence>